<dbReference type="InterPro" id="IPR036691">
    <property type="entry name" value="Endo/exonu/phosph_ase_sf"/>
</dbReference>
<protein>
    <submittedName>
        <fullName evidence="1 2">Uncharacterized protein</fullName>
    </submittedName>
</protein>
<dbReference type="Proteomes" id="UP000014760">
    <property type="component" value="Unassembled WGS sequence"/>
</dbReference>
<reference evidence="3" key="1">
    <citation type="submission" date="2012-12" db="EMBL/GenBank/DDBJ databases">
        <authorList>
            <person name="Hellsten U."/>
            <person name="Grimwood J."/>
            <person name="Chapman J.A."/>
            <person name="Shapiro H."/>
            <person name="Aerts A."/>
            <person name="Otillar R.P."/>
            <person name="Terry A.Y."/>
            <person name="Boore J.L."/>
            <person name="Simakov O."/>
            <person name="Marletaz F."/>
            <person name="Cho S.-J."/>
            <person name="Edsinger-Gonzales E."/>
            <person name="Havlak P."/>
            <person name="Kuo D.-H."/>
            <person name="Larsson T."/>
            <person name="Lv J."/>
            <person name="Arendt D."/>
            <person name="Savage R."/>
            <person name="Osoegawa K."/>
            <person name="de Jong P."/>
            <person name="Lindberg D.R."/>
            <person name="Seaver E.C."/>
            <person name="Weisblat D.A."/>
            <person name="Putnam N.H."/>
            <person name="Grigoriev I.V."/>
            <person name="Rokhsar D.S."/>
        </authorList>
    </citation>
    <scope>NUCLEOTIDE SEQUENCE</scope>
    <source>
        <strain evidence="3">I ESC-2004</strain>
    </source>
</reference>
<dbReference type="EMBL" id="KB303545">
    <property type="protein sequence ID" value="ELU03021.1"/>
    <property type="molecule type" value="Genomic_DNA"/>
</dbReference>
<dbReference type="EnsemblMetazoa" id="CapteT201842">
    <property type="protein sequence ID" value="CapteP201842"/>
    <property type="gene ID" value="CapteG201842"/>
</dbReference>
<dbReference type="Gene3D" id="3.60.10.10">
    <property type="entry name" value="Endonuclease/exonuclease/phosphatase"/>
    <property type="match status" value="1"/>
</dbReference>
<reference evidence="2" key="3">
    <citation type="submission" date="2015-06" db="UniProtKB">
        <authorList>
            <consortium name="EnsemblMetazoa"/>
        </authorList>
    </citation>
    <scope>IDENTIFICATION</scope>
</reference>
<dbReference type="EMBL" id="AMQN01008610">
    <property type="status" value="NOT_ANNOTATED_CDS"/>
    <property type="molecule type" value="Genomic_DNA"/>
</dbReference>
<evidence type="ECO:0000313" key="3">
    <source>
        <dbReference type="Proteomes" id="UP000014760"/>
    </source>
</evidence>
<sequence>MDDRYYVHTHASKWLVNNRAQHLRRGPHAVVAFCNRNQLMGFKDVMHMGIKDVMHGEINRELKNVALLHESVGHGDQNINRPTWPNRLPCLTRLQCHASETVIEGKNITVDLFNARSISNKSEMLRERIVDKAIDILALTETGQREGDDATEIEICPPGYKFIGIPMFSCMRGGGVGFVVAPDSVADKSPTTNNFRTFELLTIKVKAKQPLYLFLIYRPPPTLNNTHFGENHTFASKKLRKSQFSLSYQYDRHNTHCDYRGYVV</sequence>
<proteinExistence type="predicted"/>
<evidence type="ECO:0000313" key="1">
    <source>
        <dbReference type="EMBL" id="ELU03021.1"/>
    </source>
</evidence>
<organism evidence="1">
    <name type="scientific">Capitella teleta</name>
    <name type="common">Polychaete worm</name>
    <dbReference type="NCBI Taxonomy" id="283909"/>
    <lineage>
        <taxon>Eukaryota</taxon>
        <taxon>Metazoa</taxon>
        <taxon>Spiralia</taxon>
        <taxon>Lophotrochozoa</taxon>
        <taxon>Annelida</taxon>
        <taxon>Polychaeta</taxon>
        <taxon>Sedentaria</taxon>
        <taxon>Scolecida</taxon>
        <taxon>Capitellidae</taxon>
        <taxon>Capitella</taxon>
    </lineage>
</organism>
<dbReference type="OrthoDB" id="10072198at2759"/>
<evidence type="ECO:0000313" key="2">
    <source>
        <dbReference type="EnsemblMetazoa" id="CapteP201842"/>
    </source>
</evidence>
<dbReference type="PANTHER" id="PTHR46670:SF3">
    <property type="entry name" value="ENDONUCLEASE_EXONUCLEASE_PHOSPHATASE DOMAIN-CONTAINING PROTEIN"/>
    <property type="match status" value="1"/>
</dbReference>
<dbReference type="HOGENOM" id="CLU_1054628_0_0_1"/>
<reference evidence="1 3" key="2">
    <citation type="journal article" date="2013" name="Nature">
        <title>Insights into bilaterian evolution from three spiralian genomes.</title>
        <authorList>
            <person name="Simakov O."/>
            <person name="Marletaz F."/>
            <person name="Cho S.J."/>
            <person name="Edsinger-Gonzales E."/>
            <person name="Havlak P."/>
            <person name="Hellsten U."/>
            <person name="Kuo D.H."/>
            <person name="Larsson T."/>
            <person name="Lv J."/>
            <person name="Arendt D."/>
            <person name="Savage R."/>
            <person name="Osoegawa K."/>
            <person name="de Jong P."/>
            <person name="Grimwood J."/>
            <person name="Chapman J.A."/>
            <person name="Shapiro H."/>
            <person name="Aerts A."/>
            <person name="Otillar R.P."/>
            <person name="Terry A.Y."/>
            <person name="Boore J.L."/>
            <person name="Grigoriev I.V."/>
            <person name="Lindberg D.R."/>
            <person name="Seaver E.C."/>
            <person name="Weisblat D.A."/>
            <person name="Putnam N.H."/>
            <person name="Rokhsar D.S."/>
        </authorList>
    </citation>
    <scope>NUCLEOTIDE SEQUENCE</scope>
    <source>
        <strain evidence="1 3">I ESC-2004</strain>
    </source>
</reference>
<gene>
    <name evidence="1" type="ORF">CAPTEDRAFT_201842</name>
</gene>
<dbReference type="SUPFAM" id="SSF56219">
    <property type="entry name" value="DNase I-like"/>
    <property type="match status" value="1"/>
</dbReference>
<name>R7UA86_CAPTE</name>
<dbReference type="AlphaFoldDB" id="R7UA86"/>
<dbReference type="PANTHER" id="PTHR46670">
    <property type="entry name" value="ENDO/EXONUCLEASE/PHOSPHATASE DOMAIN-CONTAINING PROTEIN"/>
    <property type="match status" value="1"/>
</dbReference>
<keyword evidence="3" id="KW-1185">Reference proteome</keyword>
<accession>R7UA86</accession>